<dbReference type="InterPro" id="IPR050951">
    <property type="entry name" value="Retrovirus_Pol_polyprotein"/>
</dbReference>
<keyword evidence="2" id="KW-1185">Reference proteome</keyword>
<reference evidence="1" key="1">
    <citation type="submission" date="2021-02" db="EMBL/GenBank/DDBJ databases">
        <authorList>
            <person name="Bekaert M."/>
        </authorList>
    </citation>
    <scope>NUCLEOTIDE SEQUENCE</scope>
    <source>
        <strain evidence="1">IoA-00</strain>
    </source>
</reference>
<dbReference type="OrthoDB" id="6381096at2759"/>
<organism evidence="1 2">
    <name type="scientific">Lepeophtheirus salmonis</name>
    <name type="common">Salmon louse</name>
    <name type="synonym">Caligus salmonis</name>
    <dbReference type="NCBI Taxonomy" id="72036"/>
    <lineage>
        <taxon>Eukaryota</taxon>
        <taxon>Metazoa</taxon>
        <taxon>Ecdysozoa</taxon>
        <taxon>Arthropoda</taxon>
        <taxon>Crustacea</taxon>
        <taxon>Multicrustacea</taxon>
        <taxon>Hexanauplia</taxon>
        <taxon>Copepoda</taxon>
        <taxon>Siphonostomatoida</taxon>
        <taxon>Caligidae</taxon>
        <taxon>Lepeophtheirus</taxon>
    </lineage>
</organism>
<dbReference type="Gene3D" id="3.30.420.10">
    <property type="entry name" value="Ribonuclease H-like superfamily/Ribonuclease H"/>
    <property type="match status" value="1"/>
</dbReference>
<proteinExistence type="predicted"/>
<evidence type="ECO:0000313" key="1">
    <source>
        <dbReference type="EMBL" id="CAF2745414.1"/>
    </source>
</evidence>
<sequence length="317" mass="35574">MDDFNIYPSFYGEISAERKKALLLHCAGVEVQHWFKTLSVSLELEENEFQGATRVMSKALSTAESVLFERYRLSEIKQAIGEPIEDFITRLRSEAKFGKFIFNNSKADALSRLPADESGQCTDPTDLLMVRSLSMMSSPESTMLSGVEVDNELPKAIEASKTGNWSAVSEMAFVWTEDCLFLRNGLLFFGASDSWYQGIVKMKMSCKVCQELRPNPPSEFTPFPLASEWERAHIDYAKLCKYIQTTVRLFTNSAFRSKLSEWVVTHSLSSPYHPQSNGQAENAVRIVKGLLTKSPTLLLDELSCKSTSPSTISLIGR</sequence>
<comment type="caution">
    <text evidence="1">The sequence shown here is derived from an EMBL/GenBank/DDBJ whole genome shotgun (WGS) entry which is preliminary data.</text>
</comment>
<dbReference type="GO" id="GO:0003676">
    <property type="term" value="F:nucleic acid binding"/>
    <property type="evidence" value="ECO:0007669"/>
    <property type="project" value="InterPro"/>
</dbReference>
<name>A0A817FEG2_LEPSM</name>
<dbReference type="PANTHER" id="PTHR37984:SF7">
    <property type="entry name" value="INTEGRASE CATALYTIC DOMAIN-CONTAINING PROTEIN"/>
    <property type="match status" value="1"/>
</dbReference>
<protein>
    <submittedName>
        <fullName evidence="1">(salmon louse) hypothetical protein</fullName>
    </submittedName>
</protein>
<accession>A0A817FEG2</accession>
<dbReference type="AlphaFoldDB" id="A0A817FEG2"/>
<dbReference type="InterPro" id="IPR036397">
    <property type="entry name" value="RNaseH_sf"/>
</dbReference>
<gene>
    <name evidence="1" type="ORF">LSAA_258</name>
</gene>
<dbReference type="SUPFAM" id="SSF53098">
    <property type="entry name" value="Ribonuclease H-like"/>
    <property type="match status" value="1"/>
</dbReference>
<dbReference type="PANTHER" id="PTHR37984">
    <property type="entry name" value="PROTEIN CBG26694"/>
    <property type="match status" value="1"/>
</dbReference>
<evidence type="ECO:0000313" key="2">
    <source>
        <dbReference type="Proteomes" id="UP000675881"/>
    </source>
</evidence>
<dbReference type="InterPro" id="IPR012337">
    <property type="entry name" value="RNaseH-like_sf"/>
</dbReference>
<dbReference type="Proteomes" id="UP000675881">
    <property type="component" value="Unassembled WGS sequence"/>
</dbReference>
<dbReference type="EMBL" id="CAJNVT010000100">
    <property type="protein sequence ID" value="CAF2745414.1"/>
    <property type="molecule type" value="Genomic_DNA"/>
</dbReference>